<name>V9VQV5_9RHOB</name>
<evidence type="ECO:0008006" key="3">
    <source>
        <dbReference type="Google" id="ProtNLM"/>
    </source>
</evidence>
<dbReference type="STRING" id="999552.METH_02335"/>
<accession>V9VQV5</accession>
<dbReference type="AlphaFoldDB" id="V9VQV5"/>
<organism evidence="1 2">
    <name type="scientific">Leisingera methylohalidivorans DSM 14336</name>
    <dbReference type="NCBI Taxonomy" id="999552"/>
    <lineage>
        <taxon>Bacteria</taxon>
        <taxon>Pseudomonadati</taxon>
        <taxon>Pseudomonadota</taxon>
        <taxon>Alphaproteobacteria</taxon>
        <taxon>Rhodobacterales</taxon>
        <taxon>Roseobacteraceae</taxon>
        <taxon>Leisingera</taxon>
    </lineage>
</organism>
<keyword evidence="2" id="KW-1185">Reference proteome</keyword>
<protein>
    <recommendedName>
        <fullName evidence="3">Asp/Glu racemase</fullName>
    </recommendedName>
</protein>
<gene>
    <name evidence="1" type="ORF">METH_02335</name>
</gene>
<dbReference type="Proteomes" id="UP000018780">
    <property type="component" value="Chromosome"/>
</dbReference>
<dbReference type="HOGENOM" id="CLU_079356_1_0_5"/>
<dbReference type="OrthoDB" id="978447at2"/>
<dbReference type="RefSeq" id="WP_024088782.1">
    <property type="nucleotide sequence ID" value="NC_023135.1"/>
</dbReference>
<sequence length="200" mass="20738">MADLTLLHTADALARTFRALAPEADLNQQVRSDWLARARDGIGADLRAEIAAAISAADGPVLCTCTTLGPVAEEAGAIRIDWPMMQEAARIGGPVLMAYCLDSTAAPSEALLRRAFGGRDPHLTPLSLAQHWPLFETGAGTAFSAAIAESIEGALKDGAFGCAVLAQASMAGAAAVLRAQTQVPVLASPEIAMRVLLPPR</sequence>
<dbReference type="PATRIC" id="fig|999552.6.peg.463"/>
<dbReference type="KEGG" id="lmd:METH_02335"/>
<dbReference type="EMBL" id="CP006773">
    <property type="protein sequence ID" value="AHC99704.1"/>
    <property type="molecule type" value="Genomic_DNA"/>
</dbReference>
<proteinExistence type="predicted"/>
<evidence type="ECO:0000313" key="2">
    <source>
        <dbReference type="Proteomes" id="UP000018780"/>
    </source>
</evidence>
<reference evidence="1 2" key="1">
    <citation type="submission" date="2013-09" db="EMBL/GenBank/DDBJ databases">
        <authorList>
            <consortium name="DOE Joint Genome Institute"/>
            <person name="Klenk H.-P."/>
            <person name="Huntemann M."/>
            <person name="Han J."/>
            <person name="Chen A."/>
            <person name="Kyrpides N."/>
            <person name="Mavromatis K."/>
            <person name="Markowitz V."/>
            <person name="Palaniappan K."/>
            <person name="Ivanova N."/>
            <person name="Schaumberg A."/>
            <person name="Pati A."/>
            <person name="Liolios K."/>
            <person name="Nordberg H.P."/>
            <person name="Cantor M.N."/>
            <person name="Hua S.X."/>
            <person name="Woyke T."/>
        </authorList>
    </citation>
    <scope>NUCLEOTIDE SEQUENCE [LARGE SCALE GENOMIC DNA]</scope>
    <source>
        <strain evidence="1 2">DSM 14336</strain>
    </source>
</reference>
<evidence type="ECO:0000313" key="1">
    <source>
        <dbReference type="EMBL" id="AHC99704.1"/>
    </source>
</evidence>